<comment type="caution">
    <text evidence="1">The sequence shown here is derived from an EMBL/GenBank/DDBJ whole genome shotgun (WGS) entry which is preliminary data.</text>
</comment>
<dbReference type="Proteomes" id="UP000822688">
    <property type="component" value="Chromosome 5"/>
</dbReference>
<organism evidence="1 2">
    <name type="scientific">Ceratodon purpureus</name>
    <name type="common">Fire moss</name>
    <name type="synonym">Dicranum purpureum</name>
    <dbReference type="NCBI Taxonomy" id="3225"/>
    <lineage>
        <taxon>Eukaryota</taxon>
        <taxon>Viridiplantae</taxon>
        <taxon>Streptophyta</taxon>
        <taxon>Embryophyta</taxon>
        <taxon>Bryophyta</taxon>
        <taxon>Bryophytina</taxon>
        <taxon>Bryopsida</taxon>
        <taxon>Dicranidae</taxon>
        <taxon>Pseudoditrichales</taxon>
        <taxon>Ditrichaceae</taxon>
        <taxon>Ceratodon</taxon>
    </lineage>
</organism>
<proteinExistence type="predicted"/>
<dbReference type="EMBL" id="CM026425">
    <property type="protein sequence ID" value="KAG0576811.1"/>
    <property type="molecule type" value="Genomic_DNA"/>
</dbReference>
<sequence length="89" mass="10119">MDNSLVLPFRKFLLHQHLRPSIKRIISITPTHDLPNSICSSFLRVVTSALLGRSLASSDLHATFPVRENPTPQCRLTRAMRVACELLRR</sequence>
<evidence type="ECO:0000313" key="2">
    <source>
        <dbReference type="Proteomes" id="UP000822688"/>
    </source>
</evidence>
<reference evidence="1" key="1">
    <citation type="submission" date="2020-06" db="EMBL/GenBank/DDBJ databases">
        <title>WGS assembly of Ceratodon purpureus strain R40.</title>
        <authorList>
            <person name="Carey S.B."/>
            <person name="Jenkins J."/>
            <person name="Shu S."/>
            <person name="Lovell J.T."/>
            <person name="Sreedasyam A."/>
            <person name="Maumus F."/>
            <person name="Tiley G.P."/>
            <person name="Fernandez-Pozo N."/>
            <person name="Barry K."/>
            <person name="Chen C."/>
            <person name="Wang M."/>
            <person name="Lipzen A."/>
            <person name="Daum C."/>
            <person name="Saski C.A."/>
            <person name="Payton A.C."/>
            <person name="Mcbreen J.C."/>
            <person name="Conrad R.E."/>
            <person name="Kollar L.M."/>
            <person name="Olsson S."/>
            <person name="Huttunen S."/>
            <person name="Landis J.B."/>
            <person name="Wickett N.J."/>
            <person name="Johnson M.G."/>
            <person name="Rensing S.A."/>
            <person name="Grimwood J."/>
            <person name="Schmutz J."/>
            <person name="Mcdaniel S.F."/>
        </authorList>
    </citation>
    <scope>NUCLEOTIDE SEQUENCE</scope>
    <source>
        <strain evidence="1">R40</strain>
    </source>
</reference>
<evidence type="ECO:0000313" key="1">
    <source>
        <dbReference type="EMBL" id="KAG0576811.1"/>
    </source>
</evidence>
<gene>
    <name evidence="1" type="ORF">KC19_5G109300</name>
</gene>
<name>A0A8T0I1Y8_CERPU</name>
<protein>
    <submittedName>
        <fullName evidence="1">Uncharacterized protein</fullName>
    </submittedName>
</protein>
<keyword evidence="2" id="KW-1185">Reference proteome</keyword>
<dbReference type="AlphaFoldDB" id="A0A8T0I1Y8"/>
<accession>A0A8T0I1Y8</accession>